<evidence type="ECO:0000256" key="5">
    <source>
        <dbReference type="ARBA" id="ARBA00023157"/>
    </source>
</evidence>
<proteinExistence type="inferred from homology"/>
<dbReference type="eggNOG" id="KOG1543">
    <property type="taxonomic scope" value="Eukaryota"/>
</dbReference>
<dbReference type="GO" id="GO:0004197">
    <property type="term" value="F:cysteine-type endopeptidase activity"/>
    <property type="evidence" value="ECO:0000318"/>
    <property type="project" value="GO_Central"/>
</dbReference>
<dbReference type="EMBL" id="CM007655">
    <property type="protein sequence ID" value="ONI07334.1"/>
    <property type="molecule type" value="Genomic_DNA"/>
</dbReference>
<feature type="domain" description="Cathepsin propeptide inhibitor" evidence="8">
    <location>
        <begin position="64"/>
        <end position="124"/>
    </location>
</feature>
<dbReference type="Proteomes" id="UP000006882">
    <property type="component" value="Chromosome G5"/>
</dbReference>
<dbReference type="STRING" id="3760.A0A251P6X1"/>
<keyword evidence="5" id="KW-1015">Disulfide bond</keyword>
<dbReference type="Pfam" id="PF08246">
    <property type="entry name" value="Inhibitor_I29"/>
    <property type="match status" value="1"/>
</dbReference>
<evidence type="ECO:0000256" key="6">
    <source>
        <dbReference type="ARBA" id="ARBA00023180"/>
    </source>
</evidence>
<dbReference type="Gene3D" id="3.90.70.10">
    <property type="entry name" value="Cysteine proteinases"/>
    <property type="match status" value="1"/>
</dbReference>
<accession>A0A251P6X1</accession>
<evidence type="ECO:0000259" key="8">
    <source>
        <dbReference type="SMART" id="SM00848"/>
    </source>
</evidence>
<dbReference type="PROSITE" id="PS00139">
    <property type="entry name" value="THIOL_PROTEASE_CYS"/>
    <property type="match status" value="1"/>
</dbReference>
<dbReference type="SUPFAM" id="SSF54001">
    <property type="entry name" value="Cysteine proteinases"/>
    <property type="match status" value="1"/>
</dbReference>
<dbReference type="InterPro" id="IPR013128">
    <property type="entry name" value="Peptidase_C1A"/>
</dbReference>
<dbReference type="InterPro" id="IPR000668">
    <property type="entry name" value="Peptidase_C1A_C"/>
</dbReference>
<evidence type="ECO:0000313" key="10">
    <source>
        <dbReference type="Proteomes" id="UP000006882"/>
    </source>
</evidence>
<dbReference type="InterPro" id="IPR025661">
    <property type="entry name" value="Pept_asp_AS"/>
</dbReference>
<dbReference type="PROSITE" id="PS00640">
    <property type="entry name" value="THIOL_PROTEASE_ASN"/>
    <property type="match status" value="1"/>
</dbReference>
<comment type="similarity">
    <text evidence="1">Belongs to the peptidase C1 family.</text>
</comment>
<keyword evidence="6" id="KW-0325">Glycoprotein</keyword>
<evidence type="ECO:0000256" key="1">
    <source>
        <dbReference type="ARBA" id="ARBA00008455"/>
    </source>
</evidence>
<evidence type="ECO:0000256" key="2">
    <source>
        <dbReference type="ARBA" id="ARBA00022670"/>
    </source>
</evidence>
<dbReference type="InterPro" id="IPR000169">
    <property type="entry name" value="Pept_cys_AS"/>
</dbReference>
<feature type="domain" description="Peptidase C1A papain C-terminal" evidence="7">
    <location>
        <begin position="160"/>
        <end position="373"/>
    </location>
</feature>
<dbReference type="InterPro" id="IPR039417">
    <property type="entry name" value="Peptidase_C1A_papain-like"/>
</dbReference>
<name>A0A251P6X1_PRUPE</name>
<keyword evidence="10" id="KW-1185">Reference proteome</keyword>
<evidence type="ECO:0000256" key="3">
    <source>
        <dbReference type="ARBA" id="ARBA00022801"/>
    </source>
</evidence>
<keyword evidence="3" id="KW-0378">Hydrolase</keyword>
<dbReference type="InterPro" id="IPR013201">
    <property type="entry name" value="Prot_inhib_I29"/>
</dbReference>
<organism evidence="9 10">
    <name type="scientific">Prunus persica</name>
    <name type="common">Peach</name>
    <name type="synonym">Amygdalus persica</name>
    <dbReference type="NCBI Taxonomy" id="3760"/>
    <lineage>
        <taxon>Eukaryota</taxon>
        <taxon>Viridiplantae</taxon>
        <taxon>Streptophyta</taxon>
        <taxon>Embryophyta</taxon>
        <taxon>Tracheophyta</taxon>
        <taxon>Spermatophyta</taxon>
        <taxon>Magnoliopsida</taxon>
        <taxon>eudicotyledons</taxon>
        <taxon>Gunneridae</taxon>
        <taxon>Pentapetalae</taxon>
        <taxon>rosids</taxon>
        <taxon>fabids</taxon>
        <taxon>Rosales</taxon>
        <taxon>Rosaceae</taxon>
        <taxon>Amygdaloideae</taxon>
        <taxon>Amygdaleae</taxon>
        <taxon>Prunus</taxon>
    </lineage>
</organism>
<dbReference type="Gramene" id="ONI07334">
    <property type="protein sequence ID" value="ONI07334"/>
    <property type="gene ID" value="PRUPE_5G113700"/>
</dbReference>
<dbReference type="PRINTS" id="PR00705">
    <property type="entry name" value="PAPAIN"/>
</dbReference>
<dbReference type="CDD" id="cd02248">
    <property type="entry name" value="Peptidase_C1A"/>
    <property type="match status" value="1"/>
</dbReference>
<evidence type="ECO:0000256" key="4">
    <source>
        <dbReference type="ARBA" id="ARBA00022807"/>
    </source>
</evidence>
<dbReference type="Pfam" id="PF00112">
    <property type="entry name" value="Peptidase_C1"/>
    <property type="match status" value="1"/>
</dbReference>
<protein>
    <submittedName>
        <fullName evidence="9">Uncharacterized protein</fullName>
    </submittedName>
</protein>
<dbReference type="PANTHER" id="PTHR12411">
    <property type="entry name" value="CYSTEINE PROTEASE FAMILY C1-RELATED"/>
    <property type="match status" value="1"/>
</dbReference>
<keyword evidence="4" id="KW-0788">Thiol protease</keyword>
<sequence length="392" mass="44106">MGSESKVADQVNMPEELTNQLVLVIDSVISCLTMRLRFAWLLGSRGENYVEPNGIWARVSLEEFERWMIKHERTYPNNSEKERRFGIFRTRFESIELFNTQQEGKTSSFKKGINMFSDMTAEEFLSIYASCQNDDPSKYISSFGVDSTYDVAEDDYADIPPVSIDWRDENLVTPVKNQGQCGSCWAFAAVAAVEGSMAWNYGINTSLSEQQILDCSGNADGCKGGFTVAAFDYVIRNGGLNSEENYGYVAKQGTCDSSKTDEHLGRITGYKKVPPNEYDLAKAVAWQPIPVSISIGAGFQEYQGGILRGGCSYNPYKNKHTVLIVGYGRTEDHHEDYWIVKNSWGEDWGEEGYVRMYKGVNLCNIADNAISPLNTYDVERRKTITRNRRAVG</sequence>
<dbReference type="InterPro" id="IPR038765">
    <property type="entry name" value="Papain-like_cys_pep_sf"/>
</dbReference>
<dbReference type="SMART" id="SM00645">
    <property type="entry name" value="Pept_C1"/>
    <property type="match status" value="1"/>
</dbReference>
<keyword evidence="2" id="KW-0645">Protease</keyword>
<dbReference type="AlphaFoldDB" id="A0A251P6X1"/>
<dbReference type="FunFam" id="3.90.70.10:FF:000103">
    <property type="entry name" value="Hypothetical LOC496748"/>
    <property type="match status" value="1"/>
</dbReference>
<reference evidence="9 10" key="1">
    <citation type="journal article" date="2013" name="Nat. Genet.">
        <title>The high-quality draft genome of peach (Prunus persica) identifies unique patterns of genetic diversity, domestication and genome evolution.</title>
        <authorList>
            <consortium name="International Peach Genome Initiative"/>
            <person name="Verde I."/>
            <person name="Abbott A.G."/>
            <person name="Scalabrin S."/>
            <person name="Jung S."/>
            <person name="Shu S."/>
            <person name="Marroni F."/>
            <person name="Zhebentyayeva T."/>
            <person name="Dettori M.T."/>
            <person name="Grimwood J."/>
            <person name="Cattonaro F."/>
            <person name="Zuccolo A."/>
            <person name="Rossini L."/>
            <person name="Jenkins J."/>
            <person name="Vendramin E."/>
            <person name="Meisel L.A."/>
            <person name="Decroocq V."/>
            <person name="Sosinski B."/>
            <person name="Prochnik S."/>
            <person name="Mitros T."/>
            <person name="Policriti A."/>
            <person name="Cipriani G."/>
            <person name="Dondini L."/>
            <person name="Ficklin S."/>
            <person name="Goodstein D.M."/>
            <person name="Xuan P."/>
            <person name="Del Fabbro C."/>
            <person name="Aramini V."/>
            <person name="Copetti D."/>
            <person name="Gonzalez S."/>
            <person name="Horner D.S."/>
            <person name="Falchi R."/>
            <person name="Lucas S."/>
            <person name="Mica E."/>
            <person name="Maldonado J."/>
            <person name="Lazzari B."/>
            <person name="Bielenberg D."/>
            <person name="Pirona R."/>
            <person name="Miculan M."/>
            <person name="Barakat A."/>
            <person name="Testolin R."/>
            <person name="Stella A."/>
            <person name="Tartarini S."/>
            <person name="Tonutti P."/>
            <person name="Arus P."/>
            <person name="Orellana A."/>
            <person name="Wells C."/>
            <person name="Main D."/>
            <person name="Vizzotto G."/>
            <person name="Silva H."/>
            <person name="Salamini F."/>
            <person name="Schmutz J."/>
            <person name="Morgante M."/>
            <person name="Rokhsar D.S."/>
        </authorList>
    </citation>
    <scope>NUCLEOTIDE SEQUENCE [LARGE SCALE GENOMIC DNA]</scope>
    <source>
        <strain evidence="10">cv. Nemared</strain>
    </source>
</reference>
<evidence type="ECO:0000313" key="9">
    <source>
        <dbReference type="EMBL" id="ONI07334.1"/>
    </source>
</evidence>
<gene>
    <name evidence="9" type="ORF">PRUPE_5G113700</name>
</gene>
<dbReference type="GO" id="GO:0051603">
    <property type="term" value="P:proteolysis involved in protein catabolic process"/>
    <property type="evidence" value="ECO:0000318"/>
    <property type="project" value="GO_Central"/>
</dbReference>
<evidence type="ECO:0000259" key="7">
    <source>
        <dbReference type="SMART" id="SM00645"/>
    </source>
</evidence>
<dbReference type="GO" id="GO:0005615">
    <property type="term" value="C:extracellular space"/>
    <property type="evidence" value="ECO:0000318"/>
    <property type="project" value="GO_Central"/>
</dbReference>
<dbReference type="SMART" id="SM00848">
    <property type="entry name" value="Inhibitor_I29"/>
    <property type="match status" value="1"/>
</dbReference>
<dbReference type="GO" id="GO:0005764">
    <property type="term" value="C:lysosome"/>
    <property type="evidence" value="ECO:0000318"/>
    <property type="project" value="GO_Central"/>
</dbReference>